<reference evidence="3" key="2">
    <citation type="submission" date="2012-11" db="EMBL/GenBank/DDBJ databases">
        <authorList>
            <person name="Kuo A."/>
            <person name="Curtis B.A."/>
            <person name="Tanifuji G."/>
            <person name="Burki F."/>
            <person name="Gruber A."/>
            <person name="Irimia M."/>
            <person name="Maruyama S."/>
            <person name="Arias M.C."/>
            <person name="Ball S.G."/>
            <person name="Gile G.H."/>
            <person name="Hirakawa Y."/>
            <person name="Hopkins J.F."/>
            <person name="Rensing S.A."/>
            <person name="Schmutz J."/>
            <person name="Symeonidi A."/>
            <person name="Elias M."/>
            <person name="Eveleigh R.J."/>
            <person name="Herman E.K."/>
            <person name="Klute M.J."/>
            <person name="Nakayama T."/>
            <person name="Obornik M."/>
            <person name="Reyes-Prieto A."/>
            <person name="Armbrust E.V."/>
            <person name="Aves S.J."/>
            <person name="Beiko R.G."/>
            <person name="Coutinho P."/>
            <person name="Dacks J.B."/>
            <person name="Durnford D.G."/>
            <person name="Fast N.M."/>
            <person name="Green B.R."/>
            <person name="Grisdale C."/>
            <person name="Hempe F."/>
            <person name="Henrissat B."/>
            <person name="Hoppner M.P."/>
            <person name="Ishida K.-I."/>
            <person name="Kim E."/>
            <person name="Koreny L."/>
            <person name="Kroth P.G."/>
            <person name="Liu Y."/>
            <person name="Malik S.-B."/>
            <person name="Maier U.G."/>
            <person name="McRose D."/>
            <person name="Mock T."/>
            <person name="Neilson J.A."/>
            <person name="Onodera N.T."/>
            <person name="Poole A.M."/>
            <person name="Pritham E.J."/>
            <person name="Richards T.A."/>
            <person name="Rocap G."/>
            <person name="Roy S.W."/>
            <person name="Sarai C."/>
            <person name="Schaack S."/>
            <person name="Shirato S."/>
            <person name="Slamovits C.H."/>
            <person name="Spencer D.F."/>
            <person name="Suzuki S."/>
            <person name="Worden A.Z."/>
            <person name="Zauner S."/>
            <person name="Barry K."/>
            <person name="Bell C."/>
            <person name="Bharti A.K."/>
            <person name="Crow J.A."/>
            <person name="Grimwood J."/>
            <person name="Kramer R."/>
            <person name="Lindquist E."/>
            <person name="Lucas S."/>
            <person name="Salamov A."/>
            <person name="McFadden G.I."/>
            <person name="Lane C.E."/>
            <person name="Keeling P.J."/>
            <person name="Gray M.W."/>
            <person name="Grigoriev I.V."/>
            <person name="Archibald J.M."/>
        </authorList>
    </citation>
    <scope>NUCLEOTIDE SEQUENCE</scope>
    <source>
        <strain evidence="3">CCMP2712</strain>
    </source>
</reference>
<dbReference type="CDD" id="cd07306">
    <property type="entry name" value="Porin3_VDAC"/>
    <property type="match status" value="1"/>
</dbReference>
<dbReference type="InterPro" id="IPR027246">
    <property type="entry name" value="Porin_Euk/Tom40"/>
</dbReference>
<dbReference type="AlphaFoldDB" id="L1JU10"/>
<dbReference type="KEGG" id="gtt:GUITHDRAFT_161460"/>
<name>L1JU10_GUITC</name>
<dbReference type="PaxDb" id="55529-EKX51902"/>
<dbReference type="PANTHER" id="PTHR11743">
    <property type="entry name" value="VOLTAGE-DEPENDENT ANION-SELECTIVE CHANNEL"/>
    <property type="match status" value="1"/>
</dbReference>
<dbReference type="STRING" id="905079.L1JU10"/>
<dbReference type="Pfam" id="PF01459">
    <property type="entry name" value="Porin_3"/>
    <property type="match status" value="1"/>
</dbReference>
<gene>
    <name evidence="1" type="ORF">GUITHDRAFT_161460</name>
</gene>
<accession>L1JU10</accession>
<dbReference type="Gene3D" id="2.40.160.10">
    <property type="entry name" value="Porin"/>
    <property type="match status" value="1"/>
</dbReference>
<dbReference type="GO" id="GO:0008308">
    <property type="term" value="F:voltage-gated monoatomic anion channel activity"/>
    <property type="evidence" value="ECO:0007669"/>
    <property type="project" value="InterPro"/>
</dbReference>
<reference evidence="2" key="3">
    <citation type="submission" date="2016-03" db="UniProtKB">
        <authorList>
            <consortium name="EnsemblProtists"/>
        </authorList>
    </citation>
    <scope>IDENTIFICATION</scope>
</reference>
<evidence type="ECO:0000313" key="1">
    <source>
        <dbReference type="EMBL" id="EKX51902.1"/>
    </source>
</evidence>
<protein>
    <recommendedName>
        <fullName evidence="4">Voltage-dependent anion-selective channel</fullName>
    </recommendedName>
</protein>
<dbReference type="OrthoDB" id="7827681at2759"/>
<reference evidence="1 3" key="1">
    <citation type="journal article" date="2012" name="Nature">
        <title>Algal genomes reveal evolutionary mosaicism and the fate of nucleomorphs.</title>
        <authorList>
            <consortium name="DOE Joint Genome Institute"/>
            <person name="Curtis B.A."/>
            <person name="Tanifuji G."/>
            <person name="Burki F."/>
            <person name="Gruber A."/>
            <person name="Irimia M."/>
            <person name="Maruyama S."/>
            <person name="Arias M.C."/>
            <person name="Ball S.G."/>
            <person name="Gile G.H."/>
            <person name="Hirakawa Y."/>
            <person name="Hopkins J.F."/>
            <person name="Kuo A."/>
            <person name="Rensing S.A."/>
            <person name="Schmutz J."/>
            <person name="Symeonidi A."/>
            <person name="Elias M."/>
            <person name="Eveleigh R.J."/>
            <person name="Herman E.K."/>
            <person name="Klute M.J."/>
            <person name="Nakayama T."/>
            <person name="Obornik M."/>
            <person name="Reyes-Prieto A."/>
            <person name="Armbrust E.V."/>
            <person name="Aves S.J."/>
            <person name="Beiko R.G."/>
            <person name="Coutinho P."/>
            <person name="Dacks J.B."/>
            <person name="Durnford D.G."/>
            <person name="Fast N.M."/>
            <person name="Green B.R."/>
            <person name="Grisdale C.J."/>
            <person name="Hempel F."/>
            <person name="Henrissat B."/>
            <person name="Hoppner M.P."/>
            <person name="Ishida K."/>
            <person name="Kim E."/>
            <person name="Koreny L."/>
            <person name="Kroth P.G."/>
            <person name="Liu Y."/>
            <person name="Malik S.B."/>
            <person name="Maier U.G."/>
            <person name="McRose D."/>
            <person name="Mock T."/>
            <person name="Neilson J.A."/>
            <person name="Onodera N.T."/>
            <person name="Poole A.M."/>
            <person name="Pritham E.J."/>
            <person name="Richards T.A."/>
            <person name="Rocap G."/>
            <person name="Roy S.W."/>
            <person name="Sarai C."/>
            <person name="Schaack S."/>
            <person name="Shirato S."/>
            <person name="Slamovits C.H."/>
            <person name="Spencer D.F."/>
            <person name="Suzuki S."/>
            <person name="Worden A.Z."/>
            <person name="Zauner S."/>
            <person name="Barry K."/>
            <person name="Bell C."/>
            <person name="Bharti A.K."/>
            <person name="Crow J.A."/>
            <person name="Grimwood J."/>
            <person name="Kramer R."/>
            <person name="Lindquist E."/>
            <person name="Lucas S."/>
            <person name="Salamov A."/>
            <person name="McFadden G.I."/>
            <person name="Lane C.E."/>
            <person name="Keeling P.J."/>
            <person name="Gray M.W."/>
            <person name="Grigoriev I.V."/>
            <person name="Archibald J.M."/>
        </authorList>
    </citation>
    <scope>NUCLEOTIDE SEQUENCE</scope>
    <source>
        <strain evidence="1 3">CCMP2712</strain>
    </source>
</reference>
<dbReference type="GO" id="GO:0005741">
    <property type="term" value="C:mitochondrial outer membrane"/>
    <property type="evidence" value="ECO:0007669"/>
    <property type="project" value="InterPro"/>
</dbReference>
<keyword evidence="3" id="KW-1185">Reference proteome</keyword>
<organism evidence="1">
    <name type="scientific">Guillardia theta (strain CCMP2712)</name>
    <name type="common">Cryptophyte</name>
    <dbReference type="NCBI Taxonomy" id="905079"/>
    <lineage>
        <taxon>Eukaryota</taxon>
        <taxon>Cryptophyceae</taxon>
        <taxon>Pyrenomonadales</taxon>
        <taxon>Geminigeraceae</taxon>
        <taxon>Guillardia</taxon>
    </lineage>
</organism>
<dbReference type="HOGENOM" id="CLU_044399_1_0_1"/>
<evidence type="ECO:0008006" key="4">
    <source>
        <dbReference type="Google" id="ProtNLM"/>
    </source>
</evidence>
<dbReference type="InterPro" id="IPR023614">
    <property type="entry name" value="Porin_dom_sf"/>
</dbReference>
<evidence type="ECO:0000313" key="2">
    <source>
        <dbReference type="EnsemblProtists" id="EKX51902"/>
    </source>
</evidence>
<evidence type="ECO:0000313" key="3">
    <source>
        <dbReference type="Proteomes" id="UP000011087"/>
    </source>
</evidence>
<dbReference type="EnsemblProtists" id="EKX51902">
    <property type="protein sequence ID" value="EKX51902"/>
    <property type="gene ID" value="GUITHDRAFT_161460"/>
</dbReference>
<dbReference type="RefSeq" id="XP_005838882.1">
    <property type="nucleotide sequence ID" value="XM_005838825.1"/>
</dbReference>
<dbReference type="EMBL" id="JH992974">
    <property type="protein sequence ID" value="EKX51902.1"/>
    <property type="molecule type" value="Genomic_DNA"/>
</dbReference>
<dbReference type="PANTHER" id="PTHR11743:SF70">
    <property type="entry name" value="GH26960P-RELATED"/>
    <property type="match status" value="1"/>
</dbReference>
<dbReference type="OMA" id="FKQPAFH"/>
<dbReference type="InterPro" id="IPR001925">
    <property type="entry name" value="Porin_Euk"/>
</dbReference>
<proteinExistence type="predicted"/>
<sequence>MAPPKFKDLGKKGNDLLGEDYDFDHKFEVKSKLANGIEIKSTIKQSAKDGMLSAVLEGKRSVMNMDCTLKTTHQMEPSLAVEHSKLLPGLKLRLDTDSKLNSTLAADYKLDNLMITSKINPAKANIDIDAAFGLGSLNAGVKTAYNYGKGSLATPELSAEFKVDAYSVQVGCKNFGESISGVVHTEISKGTEVALSFEQTSKNKNTDLNLAIGAAWQIDKDSSFKAKVDKDAMMCVSYVQQVRPDLKIKVAGQIQAAKLTAGNAHRFGITALWNM</sequence>
<dbReference type="Proteomes" id="UP000011087">
    <property type="component" value="Unassembled WGS sequence"/>
</dbReference>
<dbReference type="eggNOG" id="KOG3126">
    <property type="taxonomic scope" value="Eukaryota"/>
</dbReference>
<dbReference type="GeneID" id="17308699"/>